<proteinExistence type="predicted"/>
<protein>
    <submittedName>
        <fullName evidence="2">Aminoglycoside phosphotransferase family protein</fullName>
        <ecNumber evidence="2">2.7.1.-</ecNumber>
    </submittedName>
</protein>
<dbReference type="InterPro" id="IPR051678">
    <property type="entry name" value="AGP_Transferase"/>
</dbReference>
<dbReference type="EMBL" id="JAWCUD010000001">
    <property type="protein sequence ID" value="MDU0200586.1"/>
    <property type="molecule type" value="Genomic_DNA"/>
</dbReference>
<keyword evidence="3" id="KW-1185">Reference proteome</keyword>
<organism evidence="2 3">
    <name type="scientific">Paenibacillus violae</name>
    <dbReference type="NCBI Taxonomy" id="3077234"/>
    <lineage>
        <taxon>Bacteria</taxon>
        <taxon>Bacillati</taxon>
        <taxon>Bacillota</taxon>
        <taxon>Bacilli</taxon>
        <taxon>Bacillales</taxon>
        <taxon>Paenibacillaceae</taxon>
        <taxon>Paenibacillus</taxon>
    </lineage>
</organism>
<evidence type="ECO:0000313" key="2">
    <source>
        <dbReference type="EMBL" id="MDU0200586.1"/>
    </source>
</evidence>
<keyword evidence="2" id="KW-0808">Transferase</keyword>
<dbReference type="Gene3D" id="3.90.1200.10">
    <property type="match status" value="1"/>
</dbReference>
<dbReference type="Pfam" id="PF01636">
    <property type="entry name" value="APH"/>
    <property type="match status" value="1"/>
</dbReference>
<accession>A0ABU3R8I6</accession>
<evidence type="ECO:0000313" key="3">
    <source>
        <dbReference type="Proteomes" id="UP001260980"/>
    </source>
</evidence>
<sequence length="271" mass="31507">MKRIAEGRTAEIFQHYHESVIKLYRNGFPKEAIIYEYEITKQVASLGISVPRANEFVEIDGRVGISFEYIEGKPLLQKMVEHPQELDDFSEMLADMHVTLHRCEVPADERGKPFRKQKEVLAYNIHQAPQLSTDEKNAILQMLEVLPNGNRVCHGDFHPDNAMVGEKRWIIDWMTGMSGHPAGDITRTLLLFRYGTLPEAAPSHVKDQLQAMRKRMGEVYLTYYLAHSNLRLDEIDHWMLPVAAARLTEWIPEEEKEQLRSMIRDRLKLRE</sequence>
<comment type="caution">
    <text evidence="2">The sequence shown here is derived from an EMBL/GenBank/DDBJ whole genome shotgun (WGS) entry which is preliminary data.</text>
</comment>
<dbReference type="RefSeq" id="WP_315950001.1">
    <property type="nucleotide sequence ID" value="NZ_JAWCUD010000001.1"/>
</dbReference>
<dbReference type="InterPro" id="IPR002575">
    <property type="entry name" value="Aminoglycoside_PTrfase"/>
</dbReference>
<dbReference type="PANTHER" id="PTHR21310">
    <property type="entry name" value="AMINOGLYCOSIDE PHOSPHOTRANSFERASE-RELATED-RELATED"/>
    <property type="match status" value="1"/>
</dbReference>
<name>A0ABU3R8I6_9BACL</name>
<dbReference type="Proteomes" id="UP001260980">
    <property type="component" value="Unassembled WGS sequence"/>
</dbReference>
<dbReference type="InterPro" id="IPR011009">
    <property type="entry name" value="Kinase-like_dom_sf"/>
</dbReference>
<dbReference type="GO" id="GO:0016740">
    <property type="term" value="F:transferase activity"/>
    <property type="evidence" value="ECO:0007669"/>
    <property type="project" value="UniProtKB-KW"/>
</dbReference>
<evidence type="ECO:0000259" key="1">
    <source>
        <dbReference type="Pfam" id="PF01636"/>
    </source>
</evidence>
<dbReference type="EC" id="2.7.1.-" evidence="2"/>
<gene>
    <name evidence="2" type="ORF">RQP52_05755</name>
</gene>
<feature type="domain" description="Aminoglycoside phosphotransferase" evidence="1">
    <location>
        <begin position="3"/>
        <end position="213"/>
    </location>
</feature>
<dbReference type="SUPFAM" id="SSF56112">
    <property type="entry name" value="Protein kinase-like (PK-like)"/>
    <property type="match status" value="1"/>
</dbReference>
<reference evidence="2 3" key="1">
    <citation type="submission" date="2023-10" db="EMBL/GenBank/DDBJ databases">
        <title>Paenibacillus strain PFR10 Genome sequencing and assembly.</title>
        <authorList>
            <person name="Kim I."/>
        </authorList>
    </citation>
    <scope>NUCLEOTIDE SEQUENCE [LARGE SCALE GENOMIC DNA]</scope>
    <source>
        <strain evidence="2 3">PFR10</strain>
    </source>
</reference>